<gene>
    <name evidence="1" type="primary">vanW</name>
    <name evidence="1" type="ordered locus">RSal33209_2415</name>
</gene>
<dbReference type="Proteomes" id="UP000002007">
    <property type="component" value="Chromosome"/>
</dbReference>
<dbReference type="EMBL" id="CP000910">
    <property type="protein sequence ID" value="ABY24141.1"/>
    <property type="molecule type" value="Genomic_DNA"/>
</dbReference>
<organism evidence="1 2">
    <name type="scientific">Renibacterium salmoninarum (strain ATCC 33209 / DSM 20767 / JCM 11484 / NBRC 15589 / NCIMB 2235)</name>
    <dbReference type="NCBI Taxonomy" id="288705"/>
    <lineage>
        <taxon>Bacteria</taxon>
        <taxon>Bacillati</taxon>
        <taxon>Actinomycetota</taxon>
        <taxon>Actinomycetes</taxon>
        <taxon>Micrococcales</taxon>
        <taxon>Micrococcaceae</taxon>
        <taxon>Renibacterium</taxon>
    </lineage>
</organism>
<keyword evidence="2" id="KW-1185">Reference proteome</keyword>
<proteinExistence type="predicted"/>
<evidence type="ECO:0000313" key="2">
    <source>
        <dbReference type="Proteomes" id="UP000002007"/>
    </source>
</evidence>
<dbReference type="AlphaFoldDB" id="A9WS12"/>
<dbReference type="InterPro" id="IPR007391">
    <property type="entry name" value="Vancomycin_resist_VanW"/>
</dbReference>
<dbReference type="HOGENOM" id="CLU_072547_1_1_11"/>
<reference evidence="2" key="1">
    <citation type="journal article" date="2008" name="J. Bacteriol.">
        <title>Genome sequence of the fish pathogen Renibacterium salmoninarum suggests reductive evolution away from an environmental Arthrobacter ancestor.</title>
        <authorList>
            <person name="Wiens G.D."/>
            <person name="Rockey D.D."/>
            <person name="Wu Z."/>
            <person name="Chang J."/>
            <person name="Levy R."/>
            <person name="Crane S."/>
            <person name="Chen D.S."/>
            <person name="Capri G.R."/>
            <person name="Burnett J.R."/>
            <person name="Sudheesh P.S."/>
            <person name="Schipma M.J."/>
            <person name="Burd H."/>
            <person name="Bhattacharyya A."/>
            <person name="Rhodes L.D."/>
            <person name="Kaul R."/>
            <person name="Strom M.S."/>
        </authorList>
    </citation>
    <scope>NUCLEOTIDE SEQUENCE [LARGE SCALE GENOMIC DNA]</scope>
    <source>
        <strain evidence="2">ATCC 33209 / DSM 20767 / JCM 11484 / NBRC 15589 / NCIMB 2235</strain>
    </source>
</reference>
<dbReference type="PANTHER" id="PTHR35788:SF1">
    <property type="entry name" value="EXPORTED PROTEIN"/>
    <property type="match status" value="1"/>
</dbReference>
<dbReference type="Pfam" id="PF04294">
    <property type="entry name" value="VanW"/>
    <property type="match status" value="1"/>
</dbReference>
<dbReference type="InterPro" id="IPR052913">
    <property type="entry name" value="Glycopeptide_resist_protein"/>
</dbReference>
<sequence length="227" mass="26235">METSIWNCRRTKLLAWGLSAPKVNRVIIKPGETFSFWRLVGPVNTRLGYREGVVISHGRAASGVGGGMCQFTNLLHWMILHSPLEIVEYHHHSAYDLFPDFNRQIPYGTGTSIVYNYLDYRFRNNLDQSFQIIVYLTEEHLRGELRAEQPLPLKYHVHEEDAYFYQAGEQIFRHNRIIRTVTDKRTGNQVLHEELLENNGLVCYDRDLIKSAILSQKPSESVANSVS</sequence>
<dbReference type="PANTHER" id="PTHR35788">
    <property type="entry name" value="EXPORTED PROTEIN-RELATED"/>
    <property type="match status" value="1"/>
</dbReference>
<dbReference type="KEGG" id="rsa:RSal33209_2415"/>
<dbReference type="eggNOG" id="COG2720">
    <property type="taxonomic scope" value="Bacteria"/>
</dbReference>
<accession>A9WS12</accession>
<name>A9WS12_RENSM</name>
<evidence type="ECO:0000313" key="1">
    <source>
        <dbReference type="EMBL" id="ABY24141.1"/>
    </source>
</evidence>
<protein>
    <submittedName>
        <fullName evidence="1">Vancomycin B-type resistance protein</fullName>
    </submittedName>
</protein>